<organism evidence="1">
    <name type="scientific">viral metagenome</name>
    <dbReference type="NCBI Taxonomy" id="1070528"/>
    <lineage>
        <taxon>unclassified sequences</taxon>
        <taxon>metagenomes</taxon>
        <taxon>organismal metagenomes</taxon>
    </lineage>
</organism>
<name>A0A6C0BB55_9ZZZZ</name>
<evidence type="ECO:0000313" key="1">
    <source>
        <dbReference type="EMBL" id="QHS89487.1"/>
    </source>
</evidence>
<accession>A0A6C0BB55</accession>
<proteinExistence type="predicted"/>
<dbReference type="AlphaFoldDB" id="A0A6C0BB55"/>
<sequence length="188" mass="21270">MFTDNINALRSLVIKRERVVHQKRLDSRRWSVRRAVMRDVKDSFLPALEAAIAKSHSDYSHAVVLRTYSIAEWEEADCDGIELGDVFEKTDVLARVANCLAPGFFKCRVRPRAVSGRPAVHHLVRVYEIVARFYANGTEAEKPPCTCVCSYLTDGFCDTCGGHNVRAAQHQINNPEDEEEAEAPCRYE</sequence>
<reference evidence="1" key="1">
    <citation type="journal article" date="2020" name="Nature">
        <title>Giant virus diversity and host interactions through global metagenomics.</title>
        <authorList>
            <person name="Schulz F."/>
            <person name="Roux S."/>
            <person name="Paez-Espino D."/>
            <person name="Jungbluth S."/>
            <person name="Walsh D.A."/>
            <person name="Denef V.J."/>
            <person name="McMahon K.D."/>
            <person name="Konstantinidis K.T."/>
            <person name="Eloe-Fadrosh E.A."/>
            <person name="Kyrpides N.C."/>
            <person name="Woyke T."/>
        </authorList>
    </citation>
    <scope>NUCLEOTIDE SEQUENCE</scope>
    <source>
        <strain evidence="1">GVMAG-M-3300010158-60</strain>
    </source>
</reference>
<protein>
    <submittedName>
        <fullName evidence="1">Uncharacterized protein</fullName>
    </submittedName>
</protein>
<dbReference type="EMBL" id="MN739110">
    <property type="protein sequence ID" value="QHS89487.1"/>
    <property type="molecule type" value="Genomic_DNA"/>
</dbReference>